<dbReference type="Proteomes" id="UP000285860">
    <property type="component" value="Unassembled WGS sequence"/>
</dbReference>
<gene>
    <name evidence="6" type="ORF">BFJ68_g17792</name>
</gene>
<organism evidence="6 7">
    <name type="scientific">Fusarium oxysporum</name>
    <name type="common">Fusarium vascular wilt</name>
    <dbReference type="NCBI Taxonomy" id="5507"/>
    <lineage>
        <taxon>Eukaryota</taxon>
        <taxon>Fungi</taxon>
        <taxon>Dikarya</taxon>
        <taxon>Ascomycota</taxon>
        <taxon>Pezizomycotina</taxon>
        <taxon>Sordariomycetes</taxon>
        <taxon>Hypocreomycetidae</taxon>
        <taxon>Hypocreales</taxon>
        <taxon>Nectriaceae</taxon>
        <taxon>Fusarium</taxon>
        <taxon>Fusarium oxysporum species complex</taxon>
    </lineage>
</organism>
<dbReference type="GO" id="GO:0006508">
    <property type="term" value="P:proteolysis"/>
    <property type="evidence" value="ECO:0007669"/>
    <property type="project" value="UniProtKB-KW"/>
</dbReference>
<dbReference type="GO" id="GO:0004252">
    <property type="term" value="F:serine-type endopeptidase activity"/>
    <property type="evidence" value="ECO:0007669"/>
    <property type="project" value="InterPro"/>
</dbReference>
<dbReference type="InterPro" id="IPR000209">
    <property type="entry name" value="Peptidase_S8/S53_dom"/>
</dbReference>
<dbReference type="EMBL" id="MRCY01000743">
    <property type="protein sequence ID" value="RKK79598.1"/>
    <property type="molecule type" value="Genomic_DNA"/>
</dbReference>
<evidence type="ECO:0000256" key="4">
    <source>
        <dbReference type="SAM" id="MobiDB-lite"/>
    </source>
</evidence>
<dbReference type="PROSITE" id="PS00138">
    <property type="entry name" value="SUBTILASE_SER"/>
    <property type="match status" value="1"/>
</dbReference>
<evidence type="ECO:0000313" key="6">
    <source>
        <dbReference type="EMBL" id="RKK79598.1"/>
    </source>
</evidence>
<feature type="domain" description="Peptidase S8/S53" evidence="5">
    <location>
        <begin position="16"/>
        <end position="86"/>
    </location>
</feature>
<accession>A0A420N7E8</accession>
<proteinExistence type="predicted"/>
<reference evidence="6 7" key="1">
    <citation type="journal article" date="2018" name="Sci. Rep.">
        <title>Characterisation of pathogen-specific regions and novel effector candidates in Fusarium oxysporum f. sp. cepae.</title>
        <authorList>
            <person name="Armitage A.D."/>
            <person name="Taylor A."/>
            <person name="Sobczyk M.K."/>
            <person name="Baxter L."/>
            <person name="Greenfield B.P."/>
            <person name="Bates H.J."/>
            <person name="Wilson F."/>
            <person name="Jackson A.C."/>
            <person name="Ott S."/>
            <person name="Harrison R.J."/>
            <person name="Clarkson J.P."/>
        </authorList>
    </citation>
    <scope>NUCLEOTIDE SEQUENCE [LARGE SCALE GENOMIC DNA]</scope>
    <source>
        <strain evidence="6 7">Fo_A28</strain>
    </source>
</reference>
<sequence length="106" mass="11381">MAQPRRATSSPTSLLQETDFGENKDQPWMFETGTSMATPLVAGCVAALREHLINQGISQPSAALIKALLVNGAVDLKRLITEQNCGRVDLNNTIFDPSSALDKGIL</sequence>
<feature type="region of interest" description="Disordered" evidence="4">
    <location>
        <begin position="1"/>
        <end position="24"/>
    </location>
</feature>
<evidence type="ECO:0000256" key="2">
    <source>
        <dbReference type="ARBA" id="ARBA00022801"/>
    </source>
</evidence>
<evidence type="ECO:0000256" key="3">
    <source>
        <dbReference type="ARBA" id="ARBA00022825"/>
    </source>
</evidence>
<evidence type="ECO:0000259" key="5">
    <source>
        <dbReference type="Pfam" id="PF00082"/>
    </source>
</evidence>
<name>A0A420N7E8_FUSOX</name>
<dbReference type="InterPro" id="IPR023828">
    <property type="entry name" value="Peptidase_S8_Ser-AS"/>
</dbReference>
<evidence type="ECO:0000313" key="7">
    <source>
        <dbReference type="Proteomes" id="UP000285860"/>
    </source>
</evidence>
<feature type="compositionally biased region" description="Polar residues" evidence="4">
    <location>
        <begin position="1"/>
        <end position="16"/>
    </location>
</feature>
<dbReference type="Pfam" id="PF00082">
    <property type="entry name" value="Peptidase_S8"/>
    <property type="match status" value="1"/>
</dbReference>
<dbReference type="InterPro" id="IPR036852">
    <property type="entry name" value="Peptidase_S8/S53_dom_sf"/>
</dbReference>
<keyword evidence="2" id="KW-0378">Hydrolase</keyword>
<evidence type="ECO:0000256" key="1">
    <source>
        <dbReference type="ARBA" id="ARBA00022670"/>
    </source>
</evidence>
<dbReference type="AlphaFoldDB" id="A0A420N7E8"/>
<dbReference type="Gene3D" id="3.40.50.200">
    <property type="entry name" value="Peptidase S8/S53 domain"/>
    <property type="match status" value="1"/>
</dbReference>
<keyword evidence="3" id="KW-0720">Serine protease</keyword>
<comment type="caution">
    <text evidence="6">The sequence shown here is derived from an EMBL/GenBank/DDBJ whole genome shotgun (WGS) entry which is preliminary data.</text>
</comment>
<keyword evidence="1" id="KW-0645">Protease</keyword>
<protein>
    <recommendedName>
        <fullName evidence="5">Peptidase S8/S53 domain-containing protein</fullName>
    </recommendedName>
</protein>
<dbReference type="SUPFAM" id="SSF52743">
    <property type="entry name" value="Subtilisin-like"/>
    <property type="match status" value="1"/>
</dbReference>